<dbReference type="GO" id="GO:0016020">
    <property type="term" value="C:membrane"/>
    <property type="evidence" value="ECO:0007669"/>
    <property type="project" value="UniProtKB-SubCell"/>
</dbReference>
<keyword evidence="11" id="KW-1185">Reference proteome</keyword>
<evidence type="ECO:0000313" key="11">
    <source>
        <dbReference type="Proteomes" id="UP001174997"/>
    </source>
</evidence>
<proteinExistence type="inferred from homology"/>
<keyword evidence="7" id="KW-0472">Membrane</keyword>
<dbReference type="EMBL" id="JAULSY010000098">
    <property type="protein sequence ID" value="KAK0665939.1"/>
    <property type="molecule type" value="Genomic_DNA"/>
</dbReference>
<comment type="caution">
    <text evidence="10">The sequence shown here is derived from an EMBL/GenBank/DDBJ whole genome shotgun (WGS) entry which is preliminary data.</text>
</comment>
<dbReference type="PANTHER" id="PTHR48182:SF2">
    <property type="entry name" value="PROTEIN SERAC1"/>
    <property type="match status" value="1"/>
</dbReference>
<feature type="compositionally biased region" description="Basic and acidic residues" evidence="8">
    <location>
        <begin position="379"/>
        <end position="392"/>
    </location>
</feature>
<evidence type="ECO:0000256" key="4">
    <source>
        <dbReference type="ARBA" id="ARBA00007920"/>
    </source>
</evidence>
<evidence type="ECO:0000256" key="1">
    <source>
        <dbReference type="ARBA" id="ARBA00004173"/>
    </source>
</evidence>
<dbReference type="GO" id="GO:0005783">
    <property type="term" value="C:endoplasmic reticulum"/>
    <property type="evidence" value="ECO:0007669"/>
    <property type="project" value="UniProtKB-SubCell"/>
</dbReference>
<dbReference type="InterPro" id="IPR029058">
    <property type="entry name" value="AB_hydrolase_fold"/>
</dbReference>
<reference evidence="10" key="1">
    <citation type="submission" date="2023-06" db="EMBL/GenBank/DDBJ databases">
        <title>Genome-scale phylogeny and comparative genomics of the fungal order Sordariales.</title>
        <authorList>
            <consortium name="Lawrence Berkeley National Laboratory"/>
            <person name="Hensen N."/>
            <person name="Bonometti L."/>
            <person name="Westerberg I."/>
            <person name="Brannstrom I.O."/>
            <person name="Guillou S."/>
            <person name="Cros-Aarteil S."/>
            <person name="Calhoun S."/>
            <person name="Haridas S."/>
            <person name="Kuo A."/>
            <person name="Mondo S."/>
            <person name="Pangilinan J."/>
            <person name="Riley R."/>
            <person name="Labutti K."/>
            <person name="Andreopoulos B."/>
            <person name="Lipzen A."/>
            <person name="Chen C."/>
            <person name="Yanf M."/>
            <person name="Daum C."/>
            <person name="Ng V."/>
            <person name="Clum A."/>
            <person name="Steindorff A."/>
            <person name="Ohm R."/>
            <person name="Martin F."/>
            <person name="Silar P."/>
            <person name="Natvig D."/>
            <person name="Lalanne C."/>
            <person name="Gautier V."/>
            <person name="Ament-Velasquez S.L."/>
            <person name="Kruys A."/>
            <person name="Hutchinson M.I."/>
            <person name="Powell A.J."/>
            <person name="Barry K."/>
            <person name="Miller A.N."/>
            <person name="Grigoriev I.V."/>
            <person name="Debuchy R."/>
            <person name="Gladieux P."/>
            <person name="Thoren M.H."/>
            <person name="Johannesson H."/>
        </authorList>
    </citation>
    <scope>NUCLEOTIDE SEQUENCE</scope>
    <source>
        <strain evidence="10">CBS 307.81</strain>
    </source>
</reference>
<comment type="similarity">
    <text evidence="4">Belongs to the putative lipase ROG1 family.</text>
</comment>
<evidence type="ECO:0000256" key="6">
    <source>
        <dbReference type="ARBA" id="ARBA00023128"/>
    </source>
</evidence>
<evidence type="ECO:0000256" key="7">
    <source>
        <dbReference type="ARBA" id="ARBA00023136"/>
    </source>
</evidence>
<dbReference type="SUPFAM" id="SSF53474">
    <property type="entry name" value="alpha/beta-Hydrolases"/>
    <property type="match status" value="1"/>
</dbReference>
<evidence type="ECO:0000256" key="2">
    <source>
        <dbReference type="ARBA" id="ARBA00004240"/>
    </source>
</evidence>
<evidence type="ECO:0000256" key="8">
    <source>
        <dbReference type="SAM" id="MobiDB-lite"/>
    </source>
</evidence>
<name>A0AA40DA53_9PEZI</name>
<keyword evidence="6" id="KW-0496">Mitochondrion</keyword>
<evidence type="ECO:0000313" key="10">
    <source>
        <dbReference type="EMBL" id="KAK0665939.1"/>
    </source>
</evidence>
<protein>
    <recommendedName>
        <fullName evidence="9">DUF676 domain-containing protein</fullName>
    </recommendedName>
</protein>
<dbReference type="Proteomes" id="UP001174997">
    <property type="component" value="Unassembled WGS sequence"/>
</dbReference>
<feature type="region of interest" description="Disordered" evidence="8">
    <location>
        <begin position="349"/>
        <end position="412"/>
    </location>
</feature>
<dbReference type="PANTHER" id="PTHR48182">
    <property type="entry name" value="PROTEIN SERAC1"/>
    <property type="match status" value="1"/>
</dbReference>
<organism evidence="10 11">
    <name type="scientific">Cercophora samala</name>
    <dbReference type="NCBI Taxonomy" id="330535"/>
    <lineage>
        <taxon>Eukaryota</taxon>
        <taxon>Fungi</taxon>
        <taxon>Dikarya</taxon>
        <taxon>Ascomycota</taxon>
        <taxon>Pezizomycotina</taxon>
        <taxon>Sordariomycetes</taxon>
        <taxon>Sordariomycetidae</taxon>
        <taxon>Sordariales</taxon>
        <taxon>Lasiosphaeriaceae</taxon>
        <taxon>Cercophora</taxon>
    </lineage>
</organism>
<evidence type="ECO:0000256" key="5">
    <source>
        <dbReference type="ARBA" id="ARBA00022824"/>
    </source>
</evidence>
<sequence length="412" mass="44964">MPARVFLQQLYPEADASPSTAPNFDVVLVHGVNGDPVKTWESKNTATDQDRELGDTVLWPQHLLPTQFPGARVFSFGYNGDIYHNDSSAGIRDLAKTLLSSLSIQPQSSDPTRPIIFIAHCLGGLIVKQALHTAHYEKDYNIIASRTKGIFFFGTPHVASSKDQWDNTAKSYSSLDKRTPSSPTTWLKRSRLVRALQKDSVELVDMMDKFRHMMLLKDLDNPPTTATRTRWAIVNFYEMEKMPGAKSLIVSATAAQLDVPGEVQKGVHADHAGMVKFGRRDDLTFGEVCKEIRKVVIPEGERSVGGGALPVGNNGRVNVELSAVDEAGRVVRVNGTLTGASVGYGTVDGRVREAPGREGYASSGGTRQGYLLPASESRVPIDDLRRHLDKPRGSGARASQFETAGVKVPVRA</sequence>
<gene>
    <name evidence="10" type="ORF">QBC41DRAFT_399327</name>
</gene>
<keyword evidence="5" id="KW-0256">Endoplasmic reticulum</keyword>
<evidence type="ECO:0000259" key="9">
    <source>
        <dbReference type="Pfam" id="PF05057"/>
    </source>
</evidence>
<comment type="subcellular location">
    <subcellularLocation>
        <location evidence="2">Endoplasmic reticulum</location>
    </subcellularLocation>
    <subcellularLocation>
        <location evidence="3">Membrane</location>
    </subcellularLocation>
    <subcellularLocation>
        <location evidence="1">Mitochondrion</location>
    </subcellularLocation>
</comment>
<evidence type="ECO:0000256" key="3">
    <source>
        <dbReference type="ARBA" id="ARBA00004370"/>
    </source>
</evidence>
<dbReference type="InterPro" id="IPR007751">
    <property type="entry name" value="DUF676_lipase-like"/>
</dbReference>
<dbReference type="Pfam" id="PF05057">
    <property type="entry name" value="DUF676"/>
    <property type="match status" value="1"/>
</dbReference>
<accession>A0AA40DA53</accession>
<dbReference type="AlphaFoldDB" id="A0AA40DA53"/>
<dbReference type="GO" id="GO:0005739">
    <property type="term" value="C:mitochondrion"/>
    <property type="evidence" value="ECO:0007669"/>
    <property type="project" value="UniProtKB-SubCell"/>
</dbReference>
<dbReference type="Gene3D" id="3.40.50.1820">
    <property type="entry name" value="alpha/beta hydrolase"/>
    <property type="match status" value="1"/>
</dbReference>
<dbReference type="InterPro" id="IPR052374">
    <property type="entry name" value="SERAC1"/>
</dbReference>
<feature type="domain" description="DUF676" evidence="9">
    <location>
        <begin position="26"/>
        <end position="221"/>
    </location>
</feature>